<dbReference type="Pfam" id="PF00400">
    <property type="entry name" value="WD40"/>
    <property type="match status" value="1"/>
</dbReference>
<dbReference type="GO" id="GO:0005509">
    <property type="term" value="F:calcium ion binding"/>
    <property type="evidence" value="ECO:0007669"/>
    <property type="project" value="InterPro"/>
</dbReference>
<dbReference type="PROSITE" id="PS00018">
    <property type="entry name" value="EF_HAND_1"/>
    <property type="match status" value="1"/>
</dbReference>
<feature type="repeat" description="WD" evidence="2">
    <location>
        <begin position="411"/>
        <end position="452"/>
    </location>
</feature>
<feature type="region of interest" description="Disordered" evidence="3">
    <location>
        <begin position="1189"/>
        <end position="1209"/>
    </location>
</feature>
<proteinExistence type="predicted"/>
<accession>A0A1G4HYP3</accession>
<dbReference type="GeneID" id="92382589"/>
<evidence type="ECO:0000259" key="4">
    <source>
        <dbReference type="PROSITE" id="PS50222"/>
    </source>
</evidence>
<dbReference type="SUPFAM" id="SSF50978">
    <property type="entry name" value="WD40 repeat-like"/>
    <property type="match status" value="2"/>
</dbReference>
<comment type="caution">
    <text evidence="5">The sequence shown here is derived from an EMBL/GenBank/DDBJ whole genome shotgun (WGS) entry which is preliminary data.</text>
</comment>
<dbReference type="InterPro" id="IPR002048">
    <property type="entry name" value="EF_hand_dom"/>
</dbReference>
<keyword evidence="6" id="KW-1185">Reference proteome</keyword>
<organism evidence="5 6">
    <name type="scientific">Trypanosoma equiperdum</name>
    <dbReference type="NCBI Taxonomy" id="5694"/>
    <lineage>
        <taxon>Eukaryota</taxon>
        <taxon>Discoba</taxon>
        <taxon>Euglenozoa</taxon>
        <taxon>Kinetoplastea</taxon>
        <taxon>Metakinetoplastina</taxon>
        <taxon>Trypanosomatida</taxon>
        <taxon>Trypanosomatidae</taxon>
        <taxon>Trypanosoma</taxon>
    </lineage>
</organism>
<feature type="region of interest" description="Disordered" evidence="3">
    <location>
        <begin position="1151"/>
        <end position="1171"/>
    </location>
</feature>
<sequence>MQDMRMFNVCALLSHNDSSADIIRGGFGGFPNGMCLEDFRTFVLQNVLSKPEGEEGTETRRCTTSKTTIMNLLTDVDAETLRMRSGGASGLQPRFSKQPLFSFSRRKSGKPRSFGSVLMEADENDKLCHLDYLFSLVDSDRDGFITWDDMLQRAVEEATQDITSALQSMHSYSFFRSSTRSRAIKSIHGLPQHKSLFAVVTGSHPLTLMKRSDFSIAKQFTPREVGGAAPTSVEYLPGPDILLSYSRDDATIRGWWNFLSVSRMGVMNPLHLDGIVRRLRLGNSSLPYSFFTAGSNGNIQHWKVPKQRYVCDMVSEHVYKGIHSCESGGIIDFVMTDEWFFSVGFDHRVVSTNVETGRSVVMGQMTETIRFVEYNKPFNCFPCVTYGNELLLWDVRSSSESRSTPLVDDSFKVHRGSVIGLTNAPGLPQVITADNTGRIKIWDLRLLRCVQTLFADGSSESDFSLDMVGKELNGSKNGTSHNSKNFKTGKSRCISSFCYFANTHEIVSSSADALVSLRYDRRSDCTIADADVLYYACFDEQHELIVLQGPTRTSVWDAKGGYRRSLFDRVTQSDIPIGRYEVVAMCVDPIRNRIFYALAEGVIEVRSSKDYVLIDTYSMHNSEIREMCFSYKHNMLVSMAENGVISVRNEKRSVPWTMSISVSKRKLRSLILSDELGFICCCDDHYIYFIDYRQTSLVPFPIEAPFPVHVMAIFGTLPVLALGSKEGQIVLWSLPPAEVSYTMLASINLEGIAKSQGQKPIARPKKDNEDSSSLGNETTWLPLGLGETKEYKYQEELLPSVAAASVKASSESCDSSLCSLLREICRKESSSLITAIAFDDVLHNLFVADGSGKIFVYSLCPLVQDYGLLPCSFEKRTRYRLRDVPRDSRLSNTPPLAHTITAHHSAANYMTWFPGLRVIISCGGDSNVKLFDVDGREVGQLLMTRLPPRPAFDAVNNDRESRPETGTVVVKEAPYCLPADTGTTKKCVSCALMEERRQEVTAFITEEDNSAALGVGPLPSINRKQHNRSALRSARKAPCVTLGAFMKAEEEKIPEVVEGDVKPQPVPAATPEITWLAALKRKKWHHAAERSRGTYIHNSDMMTRPAKIVGSLPDSKVESGEDLPNNLRRNANLLENVLKGIDPSVVGLTRTKKPGTAVTPPPGGKTISESGDVGLKKLTLAGIQLSPRPFNSALSPGTKTPRSGYRGKVQPIKMSAREKWEFCTGEPFDAQHNVGEDDVSRQLDELVHMYEKEMHRCFRGGKRHEKIKKNKASFLQDSS</sequence>
<dbReference type="PROSITE" id="PS50082">
    <property type="entry name" value="WD_REPEATS_2"/>
    <property type="match status" value="1"/>
</dbReference>
<protein>
    <submittedName>
        <fullName evidence="5">WD domain, G-beta repeat, putative</fullName>
    </submittedName>
</protein>
<evidence type="ECO:0000256" key="1">
    <source>
        <dbReference type="ARBA" id="ARBA00022737"/>
    </source>
</evidence>
<dbReference type="AlphaFoldDB" id="A0A1G4HYP3"/>
<gene>
    <name evidence="5" type="ORF">TEOVI_000865500</name>
</gene>
<dbReference type="Gene3D" id="2.130.10.10">
    <property type="entry name" value="YVTN repeat-like/Quinoprotein amine dehydrogenase"/>
    <property type="match status" value="3"/>
</dbReference>
<reference evidence="5" key="1">
    <citation type="submission" date="2016-09" db="EMBL/GenBank/DDBJ databases">
        <authorList>
            <person name="Hebert L."/>
            <person name="Moumen B."/>
        </authorList>
    </citation>
    <scope>NUCLEOTIDE SEQUENCE [LARGE SCALE GENOMIC DNA]</scope>
    <source>
        <strain evidence="5">OVI</strain>
    </source>
</reference>
<dbReference type="InterPro" id="IPR051242">
    <property type="entry name" value="WD-EF-hand_domain"/>
</dbReference>
<dbReference type="PANTHER" id="PTHR44324:SF4">
    <property type="entry name" value="WD40 REPEAT DOMAIN 95"/>
    <property type="match status" value="1"/>
</dbReference>
<evidence type="ECO:0000256" key="2">
    <source>
        <dbReference type="PROSITE-ProRule" id="PRU00221"/>
    </source>
</evidence>
<dbReference type="InterPro" id="IPR001680">
    <property type="entry name" value="WD40_rpt"/>
</dbReference>
<keyword evidence="2" id="KW-0853">WD repeat</keyword>
<dbReference type="InterPro" id="IPR036322">
    <property type="entry name" value="WD40_repeat_dom_sf"/>
</dbReference>
<dbReference type="InterPro" id="IPR018247">
    <property type="entry name" value="EF_Hand_1_Ca_BS"/>
</dbReference>
<dbReference type="VEuPathDB" id="TriTrypDB:TEOVI_000865500"/>
<evidence type="ECO:0000256" key="3">
    <source>
        <dbReference type="SAM" id="MobiDB-lite"/>
    </source>
</evidence>
<dbReference type="EMBL" id="CZPT02000058">
    <property type="protein sequence ID" value="SCU64425.1"/>
    <property type="molecule type" value="Genomic_DNA"/>
</dbReference>
<dbReference type="PROSITE" id="PS50222">
    <property type="entry name" value="EF_HAND_2"/>
    <property type="match status" value="1"/>
</dbReference>
<evidence type="ECO:0000313" key="5">
    <source>
        <dbReference type="EMBL" id="SCU64425.1"/>
    </source>
</evidence>
<dbReference type="Proteomes" id="UP000195570">
    <property type="component" value="Unassembled WGS sequence"/>
</dbReference>
<dbReference type="InterPro" id="IPR015943">
    <property type="entry name" value="WD40/YVTN_repeat-like_dom_sf"/>
</dbReference>
<evidence type="ECO:0000313" key="6">
    <source>
        <dbReference type="Proteomes" id="UP000195570"/>
    </source>
</evidence>
<dbReference type="RefSeq" id="XP_067076194.1">
    <property type="nucleotide sequence ID" value="XM_067220093.1"/>
</dbReference>
<dbReference type="SMART" id="SM00320">
    <property type="entry name" value="WD40"/>
    <property type="match status" value="7"/>
</dbReference>
<keyword evidence="1" id="KW-0677">Repeat</keyword>
<dbReference type="PANTHER" id="PTHR44324">
    <property type="entry name" value="WD40 REPEAT DOMAIN 95"/>
    <property type="match status" value="1"/>
</dbReference>
<feature type="compositionally biased region" description="Polar residues" evidence="3">
    <location>
        <begin position="1192"/>
        <end position="1201"/>
    </location>
</feature>
<name>A0A1G4HYP3_TRYEQ</name>
<feature type="domain" description="EF-hand" evidence="4">
    <location>
        <begin position="129"/>
        <end position="160"/>
    </location>
</feature>